<evidence type="ECO:0000313" key="2">
    <source>
        <dbReference type="EMBL" id="CAL4955477.1"/>
    </source>
</evidence>
<accession>A0ABC8Z641</accession>
<dbReference type="AlphaFoldDB" id="A0ABC8Z641"/>
<reference evidence="2" key="1">
    <citation type="submission" date="2024-10" db="EMBL/GenBank/DDBJ databases">
        <authorList>
            <person name="Ryan C."/>
        </authorList>
    </citation>
    <scope>NUCLEOTIDE SEQUENCE [LARGE SCALE GENOMIC DNA]</scope>
</reference>
<organism evidence="2 3">
    <name type="scientific">Urochloa decumbens</name>
    <dbReference type="NCBI Taxonomy" id="240449"/>
    <lineage>
        <taxon>Eukaryota</taxon>
        <taxon>Viridiplantae</taxon>
        <taxon>Streptophyta</taxon>
        <taxon>Embryophyta</taxon>
        <taxon>Tracheophyta</taxon>
        <taxon>Spermatophyta</taxon>
        <taxon>Magnoliopsida</taxon>
        <taxon>Liliopsida</taxon>
        <taxon>Poales</taxon>
        <taxon>Poaceae</taxon>
        <taxon>PACMAD clade</taxon>
        <taxon>Panicoideae</taxon>
        <taxon>Panicodae</taxon>
        <taxon>Paniceae</taxon>
        <taxon>Melinidinae</taxon>
        <taxon>Urochloa</taxon>
    </lineage>
</organism>
<gene>
    <name evidence="2" type="ORF">URODEC1_LOCUS41451</name>
</gene>
<dbReference type="PANTHER" id="PTHR35828:SF12">
    <property type="entry name" value="OS01G0322500 PROTEIN"/>
    <property type="match status" value="1"/>
</dbReference>
<dbReference type="EMBL" id="OZ075128">
    <property type="protein sequence ID" value="CAL4955477.1"/>
    <property type="molecule type" value="Genomic_DNA"/>
</dbReference>
<name>A0ABC8Z641_9POAL</name>
<proteinExistence type="predicted"/>
<feature type="domain" description="DUF7595" evidence="1">
    <location>
        <begin position="148"/>
        <end position="470"/>
    </location>
</feature>
<protein>
    <recommendedName>
        <fullName evidence="1">DUF7595 domain-containing protein</fullName>
    </recommendedName>
</protein>
<dbReference type="Proteomes" id="UP001497457">
    <property type="component" value="Chromosome 18b"/>
</dbReference>
<dbReference type="InterPro" id="IPR056016">
    <property type="entry name" value="DUF7595"/>
</dbReference>
<sequence length="470" mass="51356">MEPRAKKPMKTEAEAAEVEQKQHLPDDLVLEIVARCPTIAGVIRCAAASKPIRRGILNAPFLRRLLRSLFHRNGGGEHGHGGPPLRKLLLGMYHKNNDPRRPPAFVPASDDGSADLLPPSVAALPPAPPSCDVAAGDDDNGGACDFGAYLPVASRRSLLVLRRRCRNGSRDHLVARHGPHPVELSVCNPATGERRVLPPHDVLDASLALLDGDAIAISPPPPPLSFRLLAAELSINDPSTLHAQVFSSESGEWAPPMACPITRRPGGREVPCEFAGGRPRPVVVGGSVHWLCTTALGDGVLTWRRREEGGGVAHEASVVKLPRGYRFERPQDMCLAVLSPPAAGSEAVLGLIFRGLGEILVWAREKRGAGGSGVMWKWKLWRRIHEASIPRPANLWYRWFRGGELSCYCEGSGTLVMRAGDAAMSPLLLDMESMKVSKIDARKWELRKETEFCPYEVDLLSYMLFVMKRF</sequence>
<keyword evidence="3" id="KW-1185">Reference proteome</keyword>
<dbReference type="Pfam" id="PF24523">
    <property type="entry name" value="DUF7595"/>
    <property type="match status" value="1"/>
</dbReference>
<evidence type="ECO:0000259" key="1">
    <source>
        <dbReference type="Pfam" id="PF24523"/>
    </source>
</evidence>
<dbReference type="PANTHER" id="PTHR35828">
    <property type="entry name" value="OS08G0203800 PROTEIN-RELATED"/>
    <property type="match status" value="1"/>
</dbReference>
<evidence type="ECO:0000313" key="3">
    <source>
        <dbReference type="Proteomes" id="UP001497457"/>
    </source>
</evidence>